<organism evidence="1 2">
    <name type="scientific">Mycobacterium leprae</name>
    <dbReference type="NCBI Taxonomy" id="1769"/>
    <lineage>
        <taxon>Bacteria</taxon>
        <taxon>Bacillati</taxon>
        <taxon>Actinomycetota</taxon>
        <taxon>Actinomycetes</taxon>
        <taxon>Mycobacteriales</taxon>
        <taxon>Mycobacteriaceae</taxon>
        <taxon>Mycobacterium</taxon>
    </lineage>
</organism>
<protein>
    <submittedName>
        <fullName evidence="1">Metallothionein</fullName>
    </submittedName>
</protein>
<gene>
    <name evidence="1" type="ORF">DIJ64_14345</name>
</gene>
<evidence type="ECO:0000313" key="1">
    <source>
        <dbReference type="EMBL" id="AWV48818.1"/>
    </source>
</evidence>
<evidence type="ECO:0000313" key="2">
    <source>
        <dbReference type="Proteomes" id="UP000249682"/>
    </source>
</evidence>
<sequence length="48" mass="5207">MTSYETGTWLTCGHEGCGCRVRIEVECNCSKSGAPYRCTCGVAMMPVK</sequence>
<reference evidence="1 2" key="1">
    <citation type="submission" date="2018-05" db="EMBL/GenBank/DDBJ databases">
        <title>Evolution of small genomes with special reference to Mycobacterium leprae.</title>
        <authorList>
            <person name="Mohanty P.S."/>
            <person name="Bansal A.K."/>
            <person name="Gupta U.D."/>
            <person name="Naaz F."/>
            <person name="Dwivedi V.D."/>
            <person name="Singh H."/>
            <person name="Gupta G."/>
            <person name="Sharma S."/>
            <person name="Arora M."/>
        </authorList>
    </citation>
    <scope>NUCLEOTIDE SEQUENCE [LARGE SCALE GENOMIC DNA]</scope>
    <source>
        <strain evidence="1 2">MRHRU-235-G</strain>
    </source>
</reference>
<proteinExistence type="predicted"/>
<dbReference type="Proteomes" id="UP000249682">
    <property type="component" value="Chromosome"/>
</dbReference>
<dbReference type="EMBL" id="CP029543">
    <property type="protein sequence ID" value="AWV48818.1"/>
    <property type="molecule type" value="Genomic_DNA"/>
</dbReference>
<accession>A0AAD0P9R4</accession>
<dbReference type="AlphaFoldDB" id="A0AAD0P9R4"/>
<name>A0AAD0P9R4_MYCLR</name>
<dbReference type="RefSeq" id="WP_081439386.1">
    <property type="nucleotide sequence ID" value="NZ_CP029543.1"/>
</dbReference>